<sequence length="261" mass="28340">MKKLFSTLLIFIAVLQISLISVFATTSVSFEMQNADMKPNRLFSVALSAKSVNRLSAATFEFTYDPDYIEFRKVKAVNNGSKIQVNKKSGKVKVVFLNSDGQNISDGSEILSFTFKTLKTGTTYIDYTVEQCVNSGVNFIDVGSCTASCVRIYKHASGTVGGASISSNNNKNSTRSTTGKGGKSKHPTEPTTVNASDDKYIDYNPIKDKQIKFFLAGMGITAGCLAVLAVAYAIGKKSAQKKAEKEKNHNDKTIENKTSDD</sequence>
<keyword evidence="5" id="KW-1133">Transmembrane helix</keyword>
<dbReference type="AlphaFoldDB" id="A0A2N0UZQ0"/>
<evidence type="ECO:0000259" key="6">
    <source>
        <dbReference type="Pfam" id="PF00963"/>
    </source>
</evidence>
<feature type="compositionally biased region" description="Basic and acidic residues" evidence="4">
    <location>
        <begin position="241"/>
        <end position="261"/>
    </location>
</feature>
<evidence type="ECO:0000256" key="4">
    <source>
        <dbReference type="SAM" id="MobiDB-lite"/>
    </source>
</evidence>
<dbReference type="InterPro" id="IPR008965">
    <property type="entry name" value="CBM2/CBM3_carb-bd_dom_sf"/>
</dbReference>
<dbReference type="GO" id="GO:0005576">
    <property type="term" value="C:extracellular region"/>
    <property type="evidence" value="ECO:0007669"/>
    <property type="project" value="UniProtKB-SubCell"/>
</dbReference>
<evidence type="ECO:0000256" key="5">
    <source>
        <dbReference type="SAM" id="Phobius"/>
    </source>
</evidence>
<keyword evidence="8" id="KW-1185">Reference proteome</keyword>
<keyword evidence="2" id="KW-0964">Secreted</keyword>
<dbReference type="EMBL" id="NNSR01000026">
    <property type="protein sequence ID" value="PKD32476.1"/>
    <property type="molecule type" value="Genomic_DNA"/>
</dbReference>
<feature type="region of interest" description="Disordered" evidence="4">
    <location>
        <begin position="239"/>
        <end position="261"/>
    </location>
</feature>
<feature type="compositionally biased region" description="Low complexity" evidence="4">
    <location>
        <begin position="166"/>
        <end position="178"/>
    </location>
</feature>
<gene>
    <name evidence="7" type="ORF">RBATCC27255_00426</name>
</gene>
<dbReference type="InterPro" id="IPR002102">
    <property type="entry name" value="Cohesin_dom"/>
</dbReference>
<feature type="region of interest" description="Disordered" evidence="4">
    <location>
        <begin position="163"/>
        <end position="199"/>
    </location>
</feature>
<organism evidence="7 8">
    <name type="scientific">Ruminococcus bromii</name>
    <dbReference type="NCBI Taxonomy" id="40518"/>
    <lineage>
        <taxon>Bacteria</taxon>
        <taxon>Bacillati</taxon>
        <taxon>Bacillota</taxon>
        <taxon>Clostridia</taxon>
        <taxon>Eubacteriales</taxon>
        <taxon>Oscillospiraceae</taxon>
        <taxon>Ruminococcus</taxon>
    </lineage>
</organism>
<dbReference type="Pfam" id="PF00963">
    <property type="entry name" value="Cohesin"/>
    <property type="match status" value="1"/>
</dbReference>
<dbReference type="Gene3D" id="2.60.40.680">
    <property type="match status" value="1"/>
</dbReference>
<proteinExistence type="predicted"/>
<accession>A0A2N0UZQ0</accession>
<dbReference type="GO" id="GO:0000272">
    <property type="term" value="P:polysaccharide catabolic process"/>
    <property type="evidence" value="ECO:0007669"/>
    <property type="project" value="InterPro"/>
</dbReference>
<keyword evidence="3" id="KW-0677">Repeat</keyword>
<feature type="domain" description="Cohesin" evidence="6">
    <location>
        <begin position="32"/>
        <end position="123"/>
    </location>
</feature>
<dbReference type="Proteomes" id="UP000233425">
    <property type="component" value="Unassembled WGS sequence"/>
</dbReference>
<dbReference type="GO" id="GO:0030246">
    <property type="term" value="F:carbohydrate binding"/>
    <property type="evidence" value="ECO:0007669"/>
    <property type="project" value="InterPro"/>
</dbReference>
<feature type="transmembrane region" description="Helical" evidence="5">
    <location>
        <begin position="213"/>
        <end position="235"/>
    </location>
</feature>
<keyword evidence="5" id="KW-0812">Transmembrane</keyword>
<evidence type="ECO:0000313" key="7">
    <source>
        <dbReference type="EMBL" id="PKD32476.1"/>
    </source>
</evidence>
<comment type="subcellular location">
    <subcellularLocation>
        <location evidence="1">Secreted</location>
    </subcellularLocation>
</comment>
<reference evidence="7" key="1">
    <citation type="journal article" date="2018" name="Environ. Microbiol.">
        <title>Sporulation capability and amylosome conservation among diverse human colonic and rumen isolates of the keystone starch-degrader Ruminococcus bromii.</title>
        <authorList>
            <person name="Mukhopadhya I."/>
            <person name="Morais S."/>
            <person name="Laverde-Gomez J."/>
            <person name="Sheridan P.O."/>
            <person name="Walker A.W."/>
            <person name="Kelly W."/>
            <person name="Klieve A.V."/>
            <person name="Ouwerkerk D."/>
            <person name="Duncan S.H."/>
            <person name="Louis P."/>
            <person name="Koropatkin N."/>
            <person name="Cockburn D."/>
            <person name="Kibler R."/>
            <person name="Cooper P.J."/>
            <person name="Sandoval C."/>
            <person name="Crost E."/>
            <person name="Juge N."/>
            <person name="Bayer E.A."/>
            <person name="Flint H.J."/>
        </authorList>
    </citation>
    <scope>NUCLEOTIDE SEQUENCE [LARGE SCALE GENOMIC DNA]</scope>
    <source>
        <strain evidence="7">ATCC 27255</strain>
    </source>
</reference>
<dbReference type="CDD" id="cd08547">
    <property type="entry name" value="Type_II_cohesin"/>
    <property type="match status" value="1"/>
</dbReference>
<evidence type="ECO:0000256" key="2">
    <source>
        <dbReference type="ARBA" id="ARBA00022525"/>
    </source>
</evidence>
<evidence type="ECO:0000256" key="3">
    <source>
        <dbReference type="ARBA" id="ARBA00022737"/>
    </source>
</evidence>
<keyword evidence="5" id="KW-0472">Membrane</keyword>
<evidence type="ECO:0000313" key="8">
    <source>
        <dbReference type="Proteomes" id="UP000233425"/>
    </source>
</evidence>
<name>A0A2N0UZQ0_9FIRM</name>
<evidence type="ECO:0000256" key="1">
    <source>
        <dbReference type="ARBA" id="ARBA00004613"/>
    </source>
</evidence>
<comment type="caution">
    <text evidence="7">The sequence shown here is derived from an EMBL/GenBank/DDBJ whole genome shotgun (WGS) entry which is preliminary data.</text>
</comment>
<protein>
    <recommendedName>
        <fullName evidence="6">Cohesin domain-containing protein</fullName>
    </recommendedName>
</protein>
<dbReference type="SUPFAM" id="SSF49384">
    <property type="entry name" value="Carbohydrate-binding domain"/>
    <property type="match status" value="1"/>
</dbReference>